<keyword evidence="2" id="KW-0677">Repeat</keyword>
<dbReference type="AlphaFoldDB" id="A0AAN9XH94"/>
<evidence type="ECO:0000256" key="2">
    <source>
        <dbReference type="ARBA" id="ARBA00022737"/>
    </source>
</evidence>
<name>A0AAN9XH94_PSOTE</name>
<dbReference type="InterPro" id="IPR001005">
    <property type="entry name" value="SANT/Myb"/>
</dbReference>
<organism evidence="10 11">
    <name type="scientific">Psophocarpus tetragonolobus</name>
    <name type="common">Winged bean</name>
    <name type="synonym">Dolichos tetragonolobus</name>
    <dbReference type="NCBI Taxonomy" id="3891"/>
    <lineage>
        <taxon>Eukaryota</taxon>
        <taxon>Viridiplantae</taxon>
        <taxon>Streptophyta</taxon>
        <taxon>Embryophyta</taxon>
        <taxon>Tracheophyta</taxon>
        <taxon>Spermatophyta</taxon>
        <taxon>Magnoliopsida</taxon>
        <taxon>eudicotyledons</taxon>
        <taxon>Gunneridae</taxon>
        <taxon>Pentapetalae</taxon>
        <taxon>rosids</taxon>
        <taxon>fabids</taxon>
        <taxon>Fabales</taxon>
        <taxon>Fabaceae</taxon>
        <taxon>Papilionoideae</taxon>
        <taxon>50 kb inversion clade</taxon>
        <taxon>NPAAA clade</taxon>
        <taxon>indigoferoid/millettioid clade</taxon>
        <taxon>Phaseoleae</taxon>
        <taxon>Psophocarpus</taxon>
    </lineage>
</organism>
<evidence type="ECO:0000256" key="3">
    <source>
        <dbReference type="ARBA" id="ARBA00023015"/>
    </source>
</evidence>
<gene>
    <name evidence="10" type="ORF">VNO78_20570</name>
</gene>
<dbReference type="Proteomes" id="UP001386955">
    <property type="component" value="Unassembled WGS sequence"/>
</dbReference>
<feature type="domain" description="Myb-like" evidence="8">
    <location>
        <begin position="9"/>
        <end position="61"/>
    </location>
</feature>
<dbReference type="Pfam" id="PF00249">
    <property type="entry name" value="Myb_DNA-binding"/>
    <property type="match status" value="2"/>
</dbReference>
<evidence type="ECO:0000259" key="8">
    <source>
        <dbReference type="PROSITE" id="PS50090"/>
    </source>
</evidence>
<comment type="caution">
    <text evidence="10">The sequence shown here is derived from an EMBL/GenBank/DDBJ whole genome shotgun (WGS) entry which is preliminary data.</text>
</comment>
<accession>A0AAN9XH94</accession>
<dbReference type="EMBL" id="JAYMYS010000005">
    <property type="protein sequence ID" value="KAK7392140.1"/>
    <property type="molecule type" value="Genomic_DNA"/>
</dbReference>
<dbReference type="InterPro" id="IPR051953">
    <property type="entry name" value="Plant_SW-associated_TFs"/>
</dbReference>
<dbReference type="CDD" id="cd00167">
    <property type="entry name" value="SANT"/>
    <property type="match status" value="2"/>
</dbReference>
<dbReference type="GO" id="GO:0005634">
    <property type="term" value="C:nucleus"/>
    <property type="evidence" value="ECO:0007669"/>
    <property type="project" value="UniProtKB-SubCell"/>
</dbReference>
<evidence type="ECO:0000313" key="10">
    <source>
        <dbReference type="EMBL" id="KAK7392140.1"/>
    </source>
</evidence>
<dbReference type="PANTHER" id="PTHR47997:SF75">
    <property type="entry name" value="MYB DOMAIN PROTEIN 55"/>
    <property type="match status" value="1"/>
</dbReference>
<dbReference type="FunFam" id="1.10.10.60:FF:000047">
    <property type="entry name" value="Myb transcription factor"/>
    <property type="match status" value="1"/>
</dbReference>
<evidence type="ECO:0000256" key="7">
    <source>
        <dbReference type="SAM" id="MobiDB-lite"/>
    </source>
</evidence>
<keyword evidence="11" id="KW-1185">Reference proteome</keyword>
<dbReference type="PROSITE" id="PS51294">
    <property type="entry name" value="HTH_MYB"/>
    <property type="match status" value="2"/>
</dbReference>
<reference evidence="10 11" key="1">
    <citation type="submission" date="2024-01" db="EMBL/GenBank/DDBJ databases">
        <title>The genomes of 5 underutilized Papilionoideae crops provide insights into root nodulation and disease resistanc.</title>
        <authorList>
            <person name="Jiang F."/>
        </authorList>
    </citation>
    <scope>NUCLEOTIDE SEQUENCE [LARGE SCALE GENOMIC DNA]</scope>
    <source>
        <strain evidence="10">DUOXIRENSHENG_FW03</strain>
        <tissue evidence="10">Leaves</tissue>
    </source>
</reference>
<keyword evidence="3" id="KW-0805">Transcription regulation</keyword>
<feature type="domain" description="HTH myb-type" evidence="9">
    <location>
        <begin position="9"/>
        <end position="65"/>
    </location>
</feature>
<feature type="compositionally biased region" description="Basic and acidic residues" evidence="7">
    <location>
        <begin position="124"/>
        <end position="138"/>
    </location>
</feature>
<dbReference type="PROSITE" id="PS50090">
    <property type="entry name" value="MYB_LIKE"/>
    <property type="match status" value="2"/>
</dbReference>
<feature type="domain" description="Myb-like" evidence="8">
    <location>
        <begin position="62"/>
        <end position="112"/>
    </location>
</feature>
<dbReference type="SMART" id="SM00717">
    <property type="entry name" value="SANT"/>
    <property type="match status" value="2"/>
</dbReference>
<dbReference type="PANTHER" id="PTHR47997">
    <property type="entry name" value="MYB DOMAIN PROTEIN 55"/>
    <property type="match status" value="1"/>
</dbReference>
<proteinExistence type="predicted"/>
<keyword evidence="4" id="KW-0238">DNA-binding</keyword>
<comment type="subcellular location">
    <subcellularLocation>
        <location evidence="1">Nucleus</location>
    </subcellularLocation>
</comment>
<protein>
    <submittedName>
        <fullName evidence="10">Uncharacterized protein</fullName>
    </submittedName>
</protein>
<evidence type="ECO:0000256" key="1">
    <source>
        <dbReference type="ARBA" id="ARBA00004123"/>
    </source>
</evidence>
<evidence type="ECO:0000259" key="9">
    <source>
        <dbReference type="PROSITE" id="PS51294"/>
    </source>
</evidence>
<evidence type="ECO:0000256" key="6">
    <source>
        <dbReference type="ARBA" id="ARBA00023242"/>
    </source>
</evidence>
<dbReference type="FunFam" id="1.10.10.60:FF:000221">
    <property type="entry name" value="MYB transcription factor"/>
    <property type="match status" value="1"/>
</dbReference>
<evidence type="ECO:0000313" key="11">
    <source>
        <dbReference type="Proteomes" id="UP001386955"/>
    </source>
</evidence>
<dbReference type="Gene3D" id="1.10.10.60">
    <property type="entry name" value="Homeodomain-like"/>
    <property type="match status" value="2"/>
</dbReference>
<dbReference type="SUPFAM" id="SSF46689">
    <property type="entry name" value="Homeodomain-like"/>
    <property type="match status" value="1"/>
</dbReference>
<dbReference type="InterPro" id="IPR009057">
    <property type="entry name" value="Homeodomain-like_sf"/>
</dbReference>
<dbReference type="GO" id="GO:0003677">
    <property type="term" value="F:DNA binding"/>
    <property type="evidence" value="ECO:0007669"/>
    <property type="project" value="UniProtKB-KW"/>
</dbReference>
<keyword evidence="6" id="KW-0539">Nucleus</keyword>
<evidence type="ECO:0000256" key="4">
    <source>
        <dbReference type="ARBA" id="ARBA00023125"/>
    </source>
</evidence>
<dbReference type="InterPro" id="IPR017930">
    <property type="entry name" value="Myb_dom"/>
</dbReference>
<keyword evidence="5" id="KW-0804">Transcription</keyword>
<feature type="compositionally biased region" description="Polar residues" evidence="7">
    <location>
        <begin position="142"/>
        <end position="156"/>
    </location>
</feature>
<sequence length="401" mass="45326">MGRHSCCYKQKLRKGLWSPEEDEKLLNYITKHGHGCWSSVPKLAGLQRCGKSCRLRWINYLRPDLKRGAFSQQEENMIIELHAVLGNRWSQIAAQLPGRTDNEIKNLWNSCLKKKLRQRGIDPNTHKPLSEVENDKDMPPSTDKSNQKASVGSNEVSLVDQPPKQMPSSERYPLEVSTSSTQELFLDRFGTTCHDNNTCRPSDVVGSYFSFQQLNYGTTNMSLSANTNTSLCFLPPSTSSDLNKSTITSSMLHSVFPTHVKLQSNNNPSISSDGVQNWEANNRNKNNGSMQLQSGTNFLDNTWGISESMKVNINKDAQIPLQAEQEDLKWSEYLNNPFILGNTTQSQIQTSQSIYTEVKPETDFITDESCASWNHHPPAFQLSDIYSKDLQRFSVTYGQTL</sequence>
<feature type="region of interest" description="Disordered" evidence="7">
    <location>
        <begin position="119"/>
        <end position="177"/>
    </location>
</feature>
<evidence type="ECO:0000256" key="5">
    <source>
        <dbReference type="ARBA" id="ARBA00023163"/>
    </source>
</evidence>
<feature type="domain" description="HTH myb-type" evidence="9">
    <location>
        <begin position="66"/>
        <end position="116"/>
    </location>
</feature>